<protein>
    <submittedName>
        <fullName evidence="1">Uncharacterized protein</fullName>
    </submittedName>
</protein>
<dbReference type="STRING" id="105231.A0A1Y1IPQ6"/>
<keyword evidence="2" id="KW-1185">Reference proteome</keyword>
<dbReference type="AlphaFoldDB" id="A0A1Y1IPQ6"/>
<organism evidence="1 2">
    <name type="scientific">Klebsormidium nitens</name>
    <name type="common">Green alga</name>
    <name type="synonym">Ulothrix nitens</name>
    <dbReference type="NCBI Taxonomy" id="105231"/>
    <lineage>
        <taxon>Eukaryota</taxon>
        <taxon>Viridiplantae</taxon>
        <taxon>Streptophyta</taxon>
        <taxon>Klebsormidiophyceae</taxon>
        <taxon>Klebsormidiales</taxon>
        <taxon>Klebsormidiaceae</taxon>
        <taxon>Klebsormidium</taxon>
    </lineage>
</organism>
<dbReference type="Pfam" id="PF08238">
    <property type="entry name" value="Sel1"/>
    <property type="match status" value="4"/>
</dbReference>
<dbReference type="SUPFAM" id="SSF81901">
    <property type="entry name" value="HCP-like"/>
    <property type="match status" value="1"/>
</dbReference>
<reference evidence="1 2" key="1">
    <citation type="journal article" date="2014" name="Nat. Commun.">
        <title>Klebsormidium flaccidum genome reveals primary factors for plant terrestrial adaptation.</title>
        <authorList>
            <person name="Hori K."/>
            <person name="Maruyama F."/>
            <person name="Fujisawa T."/>
            <person name="Togashi T."/>
            <person name="Yamamoto N."/>
            <person name="Seo M."/>
            <person name="Sato S."/>
            <person name="Yamada T."/>
            <person name="Mori H."/>
            <person name="Tajima N."/>
            <person name="Moriyama T."/>
            <person name="Ikeuchi M."/>
            <person name="Watanabe M."/>
            <person name="Wada H."/>
            <person name="Kobayashi K."/>
            <person name="Saito M."/>
            <person name="Masuda T."/>
            <person name="Sasaki-Sekimoto Y."/>
            <person name="Mashiguchi K."/>
            <person name="Awai K."/>
            <person name="Shimojima M."/>
            <person name="Masuda S."/>
            <person name="Iwai M."/>
            <person name="Nobusawa T."/>
            <person name="Narise T."/>
            <person name="Kondo S."/>
            <person name="Saito H."/>
            <person name="Sato R."/>
            <person name="Murakawa M."/>
            <person name="Ihara Y."/>
            <person name="Oshima-Yamada Y."/>
            <person name="Ohtaka K."/>
            <person name="Satoh M."/>
            <person name="Sonobe K."/>
            <person name="Ishii M."/>
            <person name="Ohtani R."/>
            <person name="Kanamori-Sato M."/>
            <person name="Honoki R."/>
            <person name="Miyazaki D."/>
            <person name="Mochizuki H."/>
            <person name="Umetsu J."/>
            <person name="Higashi K."/>
            <person name="Shibata D."/>
            <person name="Kamiya Y."/>
            <person name="Sato N."/>
            <person name="Nakamura Y."/>
            <person name="Tabata S."/>
            <person name="Ida S."/>
            <person name="Kurokawa K."/>
            <person name="Ohta H."/>
        </authorList>
    </citation>
    <scope>NUCLEOTIDE SEQUENCE [LARGE SCALE GENOMIC DNA]</scope>
    <source>
        <strain evidence="1 2">NIES-2285</strain>
    </source>
</reference>
<dbReference type="Gene3D" id="1.25.40.10">
    <property type="entry name" value="Tetratricopeptide repeat domain"/>
    <property type="match status" value="1"/>
</dbReference>
<dbReference type="InterPro" id="IPR011990">
    <property type="entry name" value="TPR-like_helical_dom_sf"/>
</dbReference>
<evidence type="ECO:0000313" key="2">
    <source>
        <dbReference type="Proteomes" id="UP000054558"/>
    </source>
</evidence>
<sequence length="497" mass="56214">MDHFTCIPSEILEKIVGLVLEAVEGPVEAAERNAESIALVSRSWNAAMNTVGWDALLFRHLGTRVHCEPEDALWLFRMLRSHETRMNITQARKTFRISSRDLKAHTRLVPLEGTKTTWYATQQLVALAVKKHGGIPAFRVHMTKCEMRTEVVRLAARARQDARMREVDEALQGFPSDVRRHVNTRDYVLKNSGTLRGLRDRATRCETRTKRAQEIAVLVGLELCYMNSLLRDLAVVSELKSYQKLDFHDGPYPSFSKIGIMSGLKRLLFGDSRETTFSFLRESHYLSGARASALRCWEHAAEIGSVDAHFAVAVFGDEPTPRALRRLLACYDAGHGMTKVMLGVYSYLGICGMPRDDVAAHEYWRKAADDGEIRALYMLAVMREERGDFAAARRLLKIAARGGLLTAYSRLALYFLMGLGNLSQDVDLGMKMLRRASADGEPTAKEFLITCYEEGVGVTKDTDAEWRECEEYWIWVQERPPRELCSSLDLVGWLIEA</sequence>
<dbReference type="SMART" id="SM00671">
    <property type="entry name" value="SEL1"/>
    <property type="match status" value="3"/>
</dbReference>
<dbReference type="EMBL" id="DF237857">
    <property type="protein sequence ID" value="GAQ92032.1"/>
    <property type="molecule type" value="Genomic_DNA"/>
</dbReference>
<dbReference type="InterPro" id="IPR052748">
    <property type="entry name" value="ISR_Activator"/>
</dbReference>
<proteinExistence type="predicted"/>
<evidence type="ECO:0000313" key="1">
    <source>
        <dbReference type="EMBL" id="GAQ92032.1"/>
    </source>
</evidence>
<dbReference type="InterPro" id="IPR006597">
    <property type="entry name" value="Sel1-like"/>
</dbReference>
<accession>A0A1Y1IPQ6</accession>
<dbReference type="PANTHER" id="PTHR45011:SF1">
    <property type="entry name" value="DAP3-BINDING CELL DEATH ENHANCER 1"/>
    <property type="match status" value="1"/>
</dbReference>
<gene>
    <name evidence="1" type="ORF">KFL_009080010</name>
</gene>
<name>A0A1Y1IPQ6_KLENI</name>
<dbReference type="PANTHER" id="PTHR45011">
    <property type="entry name" value="DAP3-BINDING CELL DEATH ENHANCER 1"/>
    <property type="match status" value="1"/>
</dbReference>
<dbReference type="Proteomes" id="UP000054558">
    <property type="component" value="Unassembled WGS sequence"/>
</dbReference>